<proteinExistence type="predicted"/>
<dbReference type="RefSeq" id="WP_036060819.1">
    <property type="nucleotide sequence ID" value="NZ_CP011102.1"/>
</dbReference>
<sequence length="48" mass="5652">MKKDILNYSIHVAMLRHLLIENLISEEEYSKLKIVIMSEYNVISDINS</sequence>
<dbReference type="KEGG" id="lwi:UE46_11065"/>
<dbReference type="AlphaFoldDB" id="A0A1S7FVT8"/>
<name>A0A1S7FVT8_9LIST</name>
<dbReference type="Proteomes" id="UP000223060">
    <property type="component" value="Chromosome"/>
</dbReference>
<accession>A0A1S7FVT8</accession>
<evidence type="ECO:0000313" key="1">
    <source>
        <dbReference type="EMBL" id="AQY51520.1"/>
    </source>
</evidence>
<dbReference type="EMBL" id="CP011102">
    <property type="protein sequence ID" value="AQY51520.1"/>
    <property type="molecule type" value="Genomic_DNA"/>
</dbReference>
<evidence type="ECO:0000313" key="2">
    <source>
        <dbReference type="Proteomes" id="UP000223060"/>
    </source>
</evidence>
<protein>
    <submittedName>
        <fullName evidence="1">Conjugal transfer protein</fullName>
    </submittedName>
</protein>
<gene>
    <name evidence="1" type="ORF">UE46_11065</name>
</gene>
<keyword evidence="2" id="KW-1185">Reference proteome</keyword>
<organism evidence="1 2">
    <name type="scientific">Listeria weihenstephanensis</name>
    <dbReference type="NCBI Taxonomy" id="1006155"/>
    <lineage>
        <taxon>Bacteria</taxon>
        <taxon>Bacillati</taxon>
        <taxon>Bacillota</taxon>
        <taxon>Bacilli</taxon>
        <taxon>Bacillales</taxon>
        <taxon>Listeriaceae</taxon>
        <taxon>Listeria</taxon>
    </lineage>
</organism>
<reference evidence="2" key="1">
    <citation type="submission" date="2015-03" db="EMBL/GenBank/DDBJ databases">
        <authorList>
            <person name="Ferrari E."/>
            <person name="Walter M.C."/>
            <person name="Huptas C."/>
            <person name="Scherer S."/>
            <person name="Mueller-Herbst S."/>
        </authorList>
    </citation>
    <scope>NUCLEOTIDE SEQUENCE [LARGE SCALE GENOMIC DNA]</scope>
    <source>
        <strain evidence="2">LWP01</strain>
    </source>
</reference>